<sequence length="992" mass="106178">MARHRRKKMTKAAVVGTAIAATLGVGITPTMANAVSSDTYFIGFPDWLPIGASNSVDADADAIYQAIVGSKDTSPIVGWGTGGVKLDPKWVQWYNPNLGGLSLGDINLGDLSSGDLTALLGQMDLGQLTNSDKDQYYTLPTWGQTGTKEVMVDNPVYQKAFEEALAEVMEQDRDAILAAEKIELTISYSVPEPDWWGKQTTVSIPFLGSLTVGLAQQFGPWSQQEINGQSVTSISTTVSIDNPFKNDPAALDKFLETGKYDGTYTVPTIDPVTALGLKRPSGTLAGAAYDYIVKTWLKPINIDPVNYTFDRTKFNLPGGSWEERAEDLIDPEIPKQIPEDQPVYGWLPGGWTTNTFGQWVSPTDQLANLDLSALAGLANGDFDLSTLAGLANLSPQTIAYFLSGDLGFLAPLLNWTLYAQNINLIAYGDGAIATGEAYRRFIEAVTSGEIKAGEPRTDGRYIVFDVDEDGNPILKVVNHSTGNGGLDDIIVSYPLPNDLEFPDMPVDANGNPLYPSYTETPGGVIDVTLITLALLRNPGRPNGGLYARFAPIYQELTGVNPVSPERKDVLYGLPDDTVTKLLKGDVSGIGLSDLNDLLVFLNDADGKPMVITIKADATWEYDLLSDAPVTANPIAWANSVASSMLVFTYGAELINMATNREGGVGVVAYQVPDGEYDAGSFYATLTSQGLPLLAPARLVAGLLSAATGEDVNTPLADALEPVLKLLVNTSYTDAVRNEDGTWTRTLDQMHVPTLFGTQTISRQQAALLAGDILAEFGRGVGAEYTDVVQRVTARVVKFLEDNDIKVPTEIKEAAAKLATEPGKVIQTVSREVGTGVSKVLGAVDAKLPETPAPTQEQLAEGQKEVGQALAEVNEATEGAVTKGLKDTTAFINDPITPVLKAGKDIESKVTKRITKTQNSLAKAQVRAGKVTEKLQKGDIKGAVKQVGENVQNRVDRLKKDINNGVKKITGKDKTKSTSSSTDSDKDKGGSED</sequence>
<name>A0A2U9PWT1_MYCSE</name>
<keyword evidence="2" id="KW-0732">Signal</keyword>
<feature type="compositionally biased region" description="Basic and acidic residues" evidence="1">
    <location>
        <begin position="982"/>
        <end position="992"/>
    </location>
</feature>
<feature type="region of interest" description="Disordered" evidence="1">
    <location>
        <begin position="957"/>
        <end position="992"/>
    </location>
</feature>
<evidence type="ECO:0000313" key="3">
    <source>
        <dbReference type="EMBL" id="AWT56252.1"/>
    </source>
</evidence>
<dbReference type="EMBL" id="CP027541">
    <property type="protein sequence ID" value="AWT56252.1"/>
    <property type="molecule type" value="Genomic_DNA"/>
</dbReference>
<gene>
    <name evidence="3" type="ORF">D806_053030</name>
</gene>
<feature type="chain" id="PRO_5015895483" evidence="2">
    <location>
        <begin position="35"/>
        <end position="992"/>
    </location>
</feature>
<evidence type="ECO:0000256" key="1">
    <source>
        <dbReference type="SAM" id="MobiDB-lite"/>
    </source>
</evidence>
<reference evidence="4" key="2">
    <citation type="submission" date="2018-03" db="EMBL/GenBank/DDBJ databases">
        <authorList>
            <person name="Derbyshire K."/>
            <person name="Gray T.A."/>
            <person name="Champion M."/>
        </authorList>
    </citation>
    <scope>NUCLEOTIDE SEQUENCE [LARGE SCALE GENOMIC DNA]</scope>
    <source>
        <strain evidence="4">MKD8</strain>
    </source>
</reference>
<dbReference type="Proteomes" id="UP000011200">
    <property type="component" value="Chromosome"/>
</dbReference>
<feature type="signal peptide" evidence="2">
    <location>
        <begin position="1"/>
        <end position="34"/>
    </location>
</feature>
<proteinExistence type="predicted"/>
<accession>A0A2U9PWT1</accession>
<organism evidence="3 4">
    <name type="scientific">Mycolicibacterium smegmatis (strain MKD8)</name>
    <name type="common">Mycobacterium smegmatis</name>
    <dbReference type="NCBI Taxonomy" id="1214915"/>
    <lineage>
        <taxon>Bacteria</taxon>
        <taxon>Bacillati</taxon>
        <taxon>Actinomycetota</taxon>
        <taxon>Actinomycetes</taxon>
        <taxon>Mycobacteriales</taxon>
        <taxon>Mycobacteriaceae</taxon>
        <taxon>Mycolicibacterium</taxon>
    </lineage>
</organism>
<dbReference type="AlphaFoldDB" id="A0A2U9PWT1"/>
<evidence type="ECO:0000313" key="4">
    <source>
        <dbReference type="Proteomes" id="UP000011200"/>
    </source>
</evidence>
<evidence type="ECO:0000256" key="2">
    <source>
        <dbReference type="SAM" id="SignalP"/>
    </source>
</evidence>
<reference evidence="3 4" key="1">
    <citation type="journal article" date="2013" name="Genome Announc.">
        <title>Draft genome sequence of MKD8, a conjugal recipient Mycobacterium smegmatis strain.</title>
        <authorList>
            <person name="Gray T.A."/>
            <person name="Palumbo M.J."/>
            <person name="Derbyshire K.M."/>
        </authorList>
    </citation>
    <scope>NUCLEOTIDE SEQUENCE [LARGE SCALE GENOMIC DNA]</scope>
    <source>
        <strain evidence="3 4">MKD8</strain>
    </source>
</reference>
<protein>
    <submittedName>
        <fullName evidence="3">Uncharacterized protein</fullName>
    </submittedName>
</protein>